<dbReference type="InterPro" id="IPR001482">
    <property type="entry name" value="T2SS/T4SS_dom"/>
</dbReference>
<evidence type="ECO:0000313" key="4">
    <source>
        <dbReference type="Proteomes" id="UP001600894"/>
    </source>
</evidence>
<dbReference type="Gene3D" id="3.40.50.300">
    <property type="entry name" value="P-loop containing nucleotide triphosphate hydrolases"/>
    <property type="match status" value="1"/>
</dbReference>
<comment type="similarity">
    <text evidence="1">Belongs to the GSP E family.</text>
</comment>
<name>A0ABQ0ASX6_9FIRM</name>
<comment type="caution">
    <text evidence="3">The sequence shown here is derived from an EMBL/GenBank/DDBJ whole genome shotgun (WGS) entry which is preliminary data.</text>
</comment>
<dbReference type="PANTHER" id="PTHR30486:SF6">
    <property type="entry name" value="TYPE IV PILUS RETRACTATION ATPASE PILT"/>
    <property type="match status" value="1"/>
</dbReference>
<dbReference type="InterPro" id="IPR027417">
    <property type="entry name" value="P-loop_NTPase"/>
</dbReference>
<accession>A0ABQ0ASX6</accession>
<dbReference type="CDD" id="cd01130">
    <property type="entry name" value="VirB11-like_ATPase"/>
    <property type="match status" value="1"/>
</dbReference>
<dbReference type="Gene3D" id="3.30.450.380">
    <property type="match status" value="1"/>
</dbReference>
<sequence>MADGNRREGIRSELRGMIVEQLQERIHMEDEELYEQIDGAISRKGREIFLSLKERLWLRNSLYDSFRRLDILQELLDDNEVTEIMVNGAGKVFLERGGKTVLWDRRFDRPEQLEDIIQQIVGRVNRVVNVSSPIADARLEDGSRVHIVLPPVALDGPAVTIRKFPEPITMEKLIRLEAITAEAAGFMERLVEARYNIFVSGGTNSGKTTFLNALSSFIPHRERVITIEDSAELQISQVPNLVRLETRDANTEGKGEITISQLIRASLRMNPDRIIVGEVRGAEALDMLQAMNTGHPGSLSTGHSNSARDMLNRLETMVMMGARLPLEAVRSQIASAIDIMVHLGRLRNGSRKVLSIAEIGEIRDGEIEIKELYRYGRETGKLRKIRELENREKLGDAGDCQREKGADEQW</sequence>
<dbReference type="InterPro" id="IPR050921">
    <property type="entry name" value="T4SS_GSP_E_ATPase"/>
</dbReference>
<dbReference type="Proteomes" id="UP001600894">
    <property type="component" value="Unassembled WGS sequence"/>
</dbReference>
<protein>
    <submittedName>
        <fullName evidence="3">CpaF family protein</fullName>
    </submittedName>
</protein>
<evidence type="ECO:0000259" key="2">
    <source>
        <dbReference type="Pfam" id="PF00437"/>
    </source>
</evidence>
<dbReference type="PANTHER" id="PTHR30486">
    <property type="entry name" value="TWITCHING MOTILITY PROTEIN PILT"/>
    <property type="match status" value="1"/>
</dbReference>
<evidence type="ECO:0000313" key="3">
    <source>
        <dbReference type="EMBL" id="GAA6267141.1"/>
    </source>
</evidence>
<reference evidence="3 4" key="1">
    <citation type="submission" date="2024-04" db="EMBL/GenBank/DDBJ databases">
        <title>Defined microbial consortia suppress multidrug-resistant proinflammatory Enterobacteriaceae via ecological control.</title>
        <authorList>
            <person name="Furuichi M."/>
            <person name="Kawaguchi T."/>
            <person name="Pust M."/>
            <person name="Yasuma K."/>
            <person name="Plichta D."/>
            <person name="Hasegawa N."/>
            <person name="Ohya T."/>
            <person name="Bhattarai S."/>
            <person name="Sasajima S."/>
            <person name="Aoto Y."/>
            <person name="Tuganbaev T."/>
            <person name="Yaginuma M."/>
            <person name="Ueda M."/>
            <person name="Okahashi N."/>
            <person name="Amafuji K."/>
            <person name="Kiridooshi Y."/>
            <person name="Sugita K."/>
            <person name="Strazar M."/>
            <person name="Skelly A."/>
            <person name="Suda W."/>
            <person name="Hattori M."/>
            <person name="Nakamoto N."/>
            <person name="Caballero S."/>
            <person name="Norman J."/>
            <person name="Olle B."/>
            <person name="Tanoue T."/>
            <person name="Arita M."/>
            <person name="Bucci V."/>
            <person name="Atarashi K."/>
            <person name="Xavier R."/>
            <person name="Honda K."/>
        </authorList>
    </citation>
    <scope>NUCLEOTIDE SEQUENCE [LARGE SCALE GENOMIC DNA]</scope>
    <source>
        <strain evidence="4">f13</strain>
    </source>
</reference>
<keyword evidence="4" id="KW-1185">Reference proteome</keyword>
<gene>
    <name evidence="3" type="ORF">F130042H8_02010</name>
</gene>
<feature type="domain" description="Bacterial type II secretion system protein E" evidence="2">
    <location>
        <begin position="71"/>
        <end position="343"/>
    </location>
</feature>
<dbReference type="RefSeq" id="WP_390468897.1">
    <property type="nucleotide sequence ID" value="NZ_BAABXL010000001.1"/>
</dbReference>
<dbReference type="EMBL" id="BAABXL010000001">
    <property type="protein sequence ID" value="GAA6267141.1"/>
    <property type="molecule type" value="Genomic_DNA"/>
</dbReference>
<evidence type="ECO:0000256" key="1">
    <source>
        <dbReference type="ARBA" id="ARBA00006611"/>
    </source>
</evidence>
<organism evidence="3 4">
    <name type="scientific">Enterocloster alcoholdehydrogenati</name>
    <dbReference type="NCBI Taxonomy" id="2547410"/>
    <lineage>
        <taxon>Bacteria</taxon>
        <taxon>Bacillati</taxon>
        <taxon>Bacillota</taxon>
        <taxon>Clostridia</taxon>
        <taxon>Lachnospirales</taxon>
        <taxon>Lachnospiraceae</taxon>
        <taxon>Enterocloster</taxon>
    </lineage>
</organism>
<dbReference type="Pfam" id="PF00437">
    <property type="entry name" value="T2SSE"/>
    <property type="match status" value="1"/>
</dbReference>
<proteinExistence type="inferred from homology"/>
<dbReference type="SUPFAM" id="SSF52540">
    <property type="entry name" value="P-loop containing nucleoside triphosphate hydrolases"/>
    <property type="match status" value="1"/>
</dbReference>